<dbReference type="InterPro" id="IPR011990">
    <property type="entry name" value="TPR-like_helical_dom_sf"/>
</dbReference>
<dbReference type="AlphaFoldDB" id="A0A1R1PF57"/>
<dbReference type="EMBL" id="LSSK01001474">
    <property type="protein sequence ID" value="OMH79635.1"/>
    <property type="molecule type" value="Genomic_DNA"/>
</dbReference>
<organism evidence="1 2">
    <name type="scientific">Zancudomyces culisetae</name>
    <name type="common">Gut fungus</name>
    <name type="synonym">Smittium culisetae</name>
    <dbReference type="NCBI Taxonomy" id="1213189"/>
    <lineage>
        <taxon>Eukaryota</taxon>
        <taxon>Fungi</taxon>
        <taxon>Fungi incertae sedis</taxon>
        <taxon>Zoopagomycota</taxon>
        <taxon>Kickxellomycotina</taxon>
        <taxon>Harpellomycetes</taxon>
        <taxon>Harpellales</taxon>
        <taxon>Legeriomycetaceae</taxon>
        <taxon>Zancudomyces</taxon>
    </lineage>
</organism>
<gene>
    <name evidence="1" type="ORF">AX774_g6938</name>
</gene>
<evidence type="ECO:0000313" key="1">
    <source>
        <dbReference type="EMBL" id="OMH79635.1"/>
    </source>
</evidence>
<keyword evidence="2" id="KW-1185">Reference proteome</keyword>
<sequence length="330" mass="37850">MYINAIKSYRYNGRGYSQLAIVSTYERDNEMAIYWNCFGVCMQEKRENADKNLSIMAKNYVNTVSVNTCKMRMQHIFLASCFGYLLVNNELPLEQGKEIKKMFENAHSMCESDRRDNVGNGTKYGRYDEFVIAVVVVTMLNETIKKIAIKKDQNQSHQDSYAKVSVMQGMVKLVLGHLKTLFAQMNKEFRAKTEAVLDIQKWSMAAAGLYIDYICYLVDNRLEVIRGDPVSYKCLFPGVQNIIKKFKDNQNQQKVEKTSVIQRDKDGEVSGAVLQPCYHDHLVLGFQFFEQLHSSIILSPLPNDDNNSSNLVDGFINRSTYALQKLSHCK</sequence>
<accession>A0A1R1PF57</accession>
<dbReference type="Gene3D" id="1.25.40.10">
    <property type="entry name" value="Tetratricopeptide repeat domain"/>
    <property type="match status" value="1"/>
</dbReference>
<evidence type="ECO:0000313" key="2">
    <source>
        <dbReference type="Proteomes" id="UP000188320"/>
    </source>
</evidence>
<protein>
    <submittedName>
        <fullName evidence="1">Uncharacterized protein</fullName>
    </submittedName>
</protein>
<reference evidence="2" key="1">
    <citation type="submission" date="2017-01" db="EMBL/GenBank/DDBJ databases">
        <authorList>
            <person name="Wang Y."/>
            <person name="White M."/>
            <person name="Kvist S."/>
            <person name="Moncalvo J.-M."/>
        </authorList>
    </citation>
    <scope>NUCLEOTIDE SEQUENCE [LARGE SCALE GENOMIC DNA]</scope>
    <source>
        <strain evidence="2">COL-18-3</strain>
    </source>
</reference>
<dbReference type="Proteomes" id="UP000188320">
    <property type="component" value="Unassembled WGS sequence"/>
</dbReference>
<comment type="caution">
    <text evidence="1">The sequence shown here is derived from an EMBL/GenBank/DDBJ whole genome shotgun (WGS) entry which is preliminary data.</text>
</comment>
<proteinExistence type="predicted"/>
<name>A0A1R1PF57_ZANCU</name>